<dbReference type="SUPFAM" id="SSF48452">
    <property type="entry name" value="TPR-like"/>
    <property type="match status" value="2"/>
</dbReference>
<sequence length="461" mass="50558">MQRMPAAAQLGGMCASDYASSSHRGQPRRPLPREVCMKVRSLLKFLLLLVLALTAVGAASARDDKNAPEYPNTKREQPKNDLRSEREQRMLQAGFNALNKNDDAKATDELNKVLKDSSSKYAKAMALRGLAQVQMNAGNNKAAVPLLQQSLDLNSLPNNDYFNTMLTIAQLQAQDEQWQPALATLQKWMTEGGKQSGDAYALEGNIYYRLNQYQNAVGAMKQALALKPDAPDSWNQLLMASYFGLNDYAEAAKLEEAVVAKNPNDKAAVKNLVSVYIQAKEPDKALKVMAAAKARGLYTSNDDYINLAKMYLYIGQNQDNPKPDALQAAGVVQDGLSKNIVTPSLEAYKLLGDAYYVAGEQDKAMSAWTKASPYAKDGEMDFLRGQLLIQDQKFTEGRSLMQTALKRGVKRVGAAWALIGNADLALKDRKAAMAAFEKAAQDPETHAAAEKVLKQLRGGRK</sequence>
<dbReference type="STRING" id="993689.GCA_002077135_00792"/>
<dbReference type="Pfam" id="PF07719">
    <property type="entry name" value="TPR_2"/>
    <property type="match status" value="1"/>
</dbReference>
<dbReference type="PROSITE" id="PS50005">
    <property type="entry name" value="TPR"/>
    <property type="match status" value="1"/>
</dbReference>
<evidence type="ECO:0000256" key="4">
    <source>
        <dbReference type="SAM" id="MobiDB-lite"/>
    </source>
</evidence>
<comment type="caution">
    <text evidence="5">The sequence shown here is derived from an EMBL/GenBank/DDBJ whole genome shotgun (WGS) entry which is preliminary data.</text>
</comment>
<reference evidence="5 6" key="1">
    <citation type="submission" date="2017-02" db="EMBL/GenBank/DDBJ databases">
        <title>Whole genome sequencing of Metallibacterium scheffleri DSM 24874 (T).</title>
        <authorList>
            <person name="Kumar S."/>
            <person name="Patil P."/>
            <person name="Patil P.B."/>
        </authorList>
    </citation>
    <scope>NUCLEOTIDE SEQUENCE [LARGE SCALE GENOMIC DNA]</scope>
    <source>
        <strain evidence="5 6">DSM 24874</strain>
    </source>
</reference>
<dbReference type="PANTHER" id="PTHR23082">
    <property type="entry name" value="TRANSCRIPTION INITIATION FACTOR IIIC TFIIIC , POLYPEPTIDE 3-RELATED"/>
    <property type="match status" value="1"/>
</dbReference>
<dbReference type="PANTHER" id="PTHR23082:SF0">
    <property type="entry name" value="GENERAL TRANSCRIPTION FACTOR 3C POLYPEPTIDE 3"/>
    <property type="match status" value="1"/>
</dbReference>
<keyword evidence="6" id="KW-1185">Reference proteome</keyword>
<dbReference type="Pfam" id="PF14559">
    <property type="entry name" value="TPR_19"/>
    <property type="match status" value="1"/>
</dbReference>
<organism evidence="5 6">
    <name type="scientific">Metallibacterium scheffleri</name>
    <dbReference type="NCBI Taxonomy" id="993689"/>
    <lineage>
        <taxon>Bacteria</taxon>
        <taxon>Pseudomonadati</taxon>
        <taxon>Pseudomonadota</taxon>
        <taxon>Gammaproteobacteria</taxon>
        <taxon>Lysobacterales</taxon>
        <taxon>Rhodanobacteraceae</taxon>
        <taxon>Metallibacterium</taxon>
    </lineage>
</organism>
<dbReference type="OrthoDB" id="5964849at2"/>
<dbReference type="InterPro" id="IPR019734">
    <property type="entry name" value="TPR_rpt"/>
</dbReference>
<feature type="repeat" description="TPR" evidence="3">
    <location>
        <begin position="197"/>
        <end position="230"/>
    </location>
</feature>
<gene>
    <name evidence="5" type="ORF">B1806_01725</name>
</gene>
<dbReference type="InterPro" id="IPR013105">
    <property type="entry name" value="TPR_2"/>
</dbReference>
<dbReference type="Pfam" id="PF13432">
    <property type="entry name" value="TPR_16"/>
    <property type="match status" value="1"/>
</dbReference>
<keyword evidence="1" id="KW-0677">Repeat</keyword>
<dbReference type="GO" id="GO:0000127">
    <property type="term" value="C:transcription factor TFIIIC complex"/>
    <property type="evidence" value="ECO:0007669"/>
    <property type="project" value="TreeGrafter"/>
</dbReference>
<proteinExistence type="predicted"/>
<dbReference type="GO" id="GO:0006383">
    <property type="term" value="P:transcription by RNA polymerase III"/>
    <property type="evidence" value="ECO:0007669"/>
    <property type="project" value="InterPro"/>
</dbReference>
<dbReference type="Proteomes" id="UP000307749">
    <property type="component" value="Unassembled WGS sequence"/>
</dbReference>
<evidence type="ECO:0000313" key="5">
    <source>
        <dbReference type="EMBL" id="THD11824.1"/>
    </source>
</evidence>
<name>A0A4S3KU67_9GAMM</name>
<evidence type="ECO:0000256" key="2">
    <source>
        <dbReference type="ARBA" id="ARBA00022803"/>
    </source>
</evidence>
<protein>
    <submittedName>
        <fullName evidence="5">Uncharacterized protein</fullName>
    </submittedName>
</protein>
<dbReference type="InterPro" id="IPR039340">
    <property type="entry name" value="Tfc4/TFIIIC-102/Sfc4"/>
</dbReference>
<dbReference type="SMART" id="SM00028">
    <property type="entry name" value="TPR"/>
    <property type="match status" value="4"/>
</dbReference>
<evidence type="ECO:0000313" key="6">
    <source>
        <dbReference type="Proteomes" id="UP000307749"/>
    </source>
</evidence>
<dbReference type="AlphaFoldDB" id="A0A4S3KU67"/>
<evidence type="ECO:0000256" key="1">
    <source>
        <dbReference type="ARBA" id="ARBA00022737"/>
    </source>
</evidence>
<keyword evidence="2 3" id="KW-0802">TPR repeat</keyword>
<dbReference type="InterPro" id="IPR011990">
    <property type="entry name" value="TPR-like_helical_dom_sf"/>
</dbReference>
<feature type="region of interest" description="Disordered" evidence="4">
    <location>
        <begin position="61"/>
        <end position="85"/>
    </location>
</feature>
<accession>A0A4S3KU67</accession>
<dbReference type="EMBL" id="MWQO01000006">
    <property type="protein sequence ID" value="THD11824.1"/>
    <property type="molecule type" value="Genomic_DNA"/>
</dbReference>
<evidence type="ECO:0000256" key="3">
    <source>
        <dbReference type="PROSITE-ProRule" id="PRU00339"/>
    </source>
</evidence>
<dbReference type="Gene3D" id="1.25.40.10">
    <property type="entry name" value="Tetratricopeptide repeat domain"/>
    <property type="match status" value="3"/>
</dbReference>